<dbReference type="Proteomes" id="UP000026962">
    <property type="component" value="Chromosome 7"/>
</dbReference>
<sequence length="187" mass="21933">MEVVCYFSFARLLYDMNENVFAFFSCLLDDGWMLLRNVELISIPRALHPSMIPSSTTARHSVALSTTSHKTQASLSINYKRCKLVVILLRSSRNGVVRCGRLGVNGKLYRVNSLLLKCGEILEKQKTRKKIDGKYFTKTRKQKTGKKERKTEKYGWLIFYWTQSQMRWKRKKRNTEGRVVKKRTEKI</sequence>
<protein>
    <submittedName>
        <fullName evidence="1">Uncharacterized protein</fullName>
    </submittedName>
</protein>
<reference evidence="1" key="1">
    <citation type="submission" date="2015-04" db="UniProtKB">
        <authorList>
            <consortium name="EnsemblPlants"/>
        </authorList>
    </citation>
    <scope>IDENTIFICATION</scope>
</reference>
<dbReference type="AlphaFoldDB" id="A0A0E0LM09"/>
<proteinExistence type="predicted"/>
<evidence type="ECO:0000313" key="1">
    <source>
        <dbReference type="EnsemblPlants" id="OPUNC07G16970.1"/>
    </source>
</evidence>
<dbReference type="EnsemblPlants" id="OPUNC07G16970.1">
    <property type="protein sequence ID" value="OPUNC07G16970.1"/>
    <property type="gene ID" value="OPUNC07G16970"/>
</dbReference>
<name>A0A0E0LM09_ORYPU</name>
<reference evidence="1" key="2">
    <citation type="submission" date="2018-05" db="EMBL/GenBank/DDBJ databases">
        <title>OpunRS2 (Oryza punctata Reference Sequence Version 2).</title>
        <authorList>
            <person name="Zhang J."/>
            <person name="Kudrna D."/>
            <person name="Lee S."/>
            <person name="Talag J."/>
            <person name="Welchert J."/>
            <person name="Wing R.A."/>
        </authorList>
    </citation>
    <scope>NUCLEOTIDE SEQUENCE [LARGE SCALE GENOMIC DNA]</scope>
</reference>
<keyword evidence="2" id="KW-1185">Reference proteome</keyword>
<accession>A0A0E0LM09</accession>
<organism evidence="1">
    <name type="scientific">Oryza punctata</name>
    <name type="common">Red rice</name>
    <dbReference type="NCBI Taxonomy" id="4537"/>
    <lineage>
        <taxon>Eukaryota</taxon>
        <taxon>Viridiplantae</taxon>
        <taxon>Streptophyta</taxon>
        <taxon>Embryophyta</taxon>
        <taxon>Tracheophyta</taxon>
        <taxon>Spermatophyta</taxon>
        <taxon>Magnoliopsida</taxon>
        <taxon>Liliopsida</taxon>
        <taxon>Poales</taxon>
        <taxon>Poaceae</taxon>
        <taxon>BOP clade</taxon>
        <taxon>Oryzoideae</taxon>
        <taxon>Oryzeae</taxon>
        <taxon>Oryzinae</taxon>
        <taxon>Oryza</taxon>
    </lineage>
</organism>
<dbReference type="Gramene" id="OPUNC07G16970.1">
    <property type="protein sequence ID" value="OPUNC07G16970.1"/>
    <property type="gene ID" value="OPUNC07G16970"/>
</dbReference>
<evidence type="ECO:0000313" key="2">
    <source>
        <dbReference type="Proteomes" id="UP000026962"/>
    </source>
</evidence>
<dbReference type="HOGENOM" id="CLU_1449861_0_0_1"/>